<keyword evidence="3" id="KW-0547">Nucleotide-binding</keyword>
<evidence type="ECO:0000313" key="8">
    <source>
        <dbReference type="Proteomes" id="UP000653099"/>
    </source>
</evidence>
<reference evidence="7" key="2">
    <citation type="submission" date="2020-09" db="EMBL/GenBank/DDBJ databases">
        <authorList>
            <person name="Sun Q."/>
            <person name="Ohkuma M."/>
        </authorList>
    </citation>
    <scope>NUCLEOTIDE SEQUENCE</scope>
    <source>
        <strain evidence="7">JCM 14359</strain>
    </source>
</reference>
<feature type="domain" description="Carbohydrate kinase PfkB" evidence="6">
    <location>
        <begin position="56"/>
        <end position="352"/>
    </location>
</feature>
<keyword evidence="2" id="KW-0808">Transferase</keyword>
<dbReference type="InterPro" id="IPR029056">
    <property type="entry name" value="Ribokinase-like"/>
</dbReference>
<dbReference type="PROSITE" id="PS00584">
    <property type="entry name" value="PFKB_KINASES_2"/>
    <property type="match status" value="1"/>
</dbReference>
<proteinExistence type="inferred from homology"/>
<keyword evidence="5" id="KW-0067">ATP-binding</keyword>
<keyword evidence="8" id="KW-1185">Reference proteome</keyword>
<evidence type="ECO:0000256" key="2">
    <source>
        <dbReference type="ARBA" id="ARBA00022679"/>
    </source>
</evidence>
<comment type="similarity">
    <text evidence="1">Belongs to the carbohydrate kinase PfkB family.</text>
</comment>
<evidence type="ECO:0000256" key="4">
    <source>
        <dbReference type="ARBA" id="ARBA00022777"/>
    </source>
</evidence>
<reference evidence="7" key="1">
    <citation type="journal article" date="2014" name="Int. J. Syst. Evol. Microbiol.">
        <title>Complete genome sequence of Corynebacterium casei LMG S-19264T (=DSM 44701T), isolated from a smear-ripened cheese.</title>
        <authorList>
            <consortium name="US DOE Joint Genome Institute (JGI-PGF)"/>
            <person name="Walter F."/>
            <person name="Albersmeier A."/>
            <person name="Kalinowski J."/>
            <person name="Ruckert C."/>
        </authorList>
    </citation>
    <scope>NUCLEOTIDE SEQUENCE</scope>
    <source>
        <strain evidence="7">JCM 14359</strain>
    </source>
</reference>
<gene>
    <name evidence="7" type="ORF">GCM10008995_25760</name>
</gene>
<comment type="caution">
    <text evidence="7">The sequence shown here is derived from an EMBL/GenBank/DDBJ whole genome shotgun (WGS) entry which is preliminary data.</text>
</comment>
<protein>
    <submittedName>
        <fullName evidence="7">Aminoimidazole riboside kinase</fullName>
    </submittedName>
</protein>
<dbReference type="PANTHER" id="PTHR43085">
    <property type="entry name" value="HEXOKINASE FAMILY MEMBER"/>
    <property type="match status" value="1"/>
</dbReference>
<dbReference type="InterPro" id="IPR002173">
    <property type="entry name" value="Carboh/pur_kinase_PfkB_CS"/>
</dbReference>
<evidence type="ECO:0000256" key="3">
    <source>
        <dbReference type="ARBA" id="ARBA00022741"/>
    </source>
</evidence>
<dbReference type="Gene3D" id="3.40.1190.20">
    <property type="match status" value="1"/>
</dbReference>
<dbReference type="GO" id="GO:0005524">
    <property type="term" value="F:ATP binding"/>
    <property type="evidence" value="ECO:0007669"/>
    <property type="project" value="UniProtKB-KW"/>
</dbReference>
<dbReference type="EMBL" id="BMOC01000020">
    <property type="protein sequence ID" value="GGJ14737.1"/>
    <property type="molecule type" value="Genomic_DNA"/>
</dbReference>
<evidence type="ECO:0000256" key="5">
    <source>
        <dbReference type="ARBA" id="ARBA00022840"/>
    </source>
</evidence>
<dbReference type="Proteomes" id="UP000653099">
    <property type="component" value="Unassembled WGS sequence"/>
</dbReference>
<organism evidence="7 8">
    <name type="scientific">Halobellus salinus</name>
    <dbReference type="NCBI Taxonomy" id="931585"/>
    <lineage>
        <taxon>Archaea</taxon>
        <taxon>Methanobacteriati</taxon>
        <taxon>Methanobacteriota</taxon>
        <taxon>Stenosarchaea group</taxon>
        <taxon>Halobacteria</taxon>
        <taxon>Halobacteriales</taxon>
        <taxon>Haloferacaceae</taxon>
        <taxon>Halobellus</taxon>
    </lineage>
</organism>
<dbReference type="SUPFAM" id="SSF53613">
    <property type="entry name" value="Ribokinase-like"/>
    <property type="match status" value="1"/>
</dbReference>
<dbReference type="AlphaFoldDB" id="A0A830EDE9"/>
<sequence>MTGGVALVFGLLAVVGPVVASPARVPGGSNPLPSYPNVFYARLRRLGMDDTDGSPDIFVAGECLVDLLPDAPGRLATVEQFHRRAGGAPANVAVRLADLGPAPWFWTRLGDDAFGEFLTETLVSAGLPDRFVRTDPDAKTPVAFVAHDDNADREFSFYRAGTADTRFASGTVPGDALDAVEWVVFGGVCLSTEPARTAMFDLVDRARDRNCTVAFDPNARPELWDGGFPAAFDAACAAADVVKATPADLAAAGIEGPPDALLDAVLDRGPHTAFLTLGDEGAVARATDAAPWGPADASHHGYDIDVVDTTGAGDAFTAGAIRGLADRVELAAALSLGNATAAATTTESGAIDADVDRSVVDRLRGE</sequence>
<accession>A0A830EDE9</accession>
<evidence type="ECO:0000313" key="7">
    <source>
        <dbReference type="EMBL" id="GGJ14737.1"/>
    </source>
</evidence>
<keyword evidence="4 7" id="KW-0418">Kinase</keyword>
<evidence type="ECO:0000259" key="6">
    <source>
        <dbReference type="Pfam" id="PF00294"/>
    </source>
</evidence>
<dbReference type="Pfam" id="PF00294">
    <property type="entry name" value="PfkB"/>
    <property type="match status" value="1"/>
</dbReference>
<dbReference type="GO" id="GO:0016301">
    <property type="term" value="F:kinase activity"/>
    <property type="evidence" value="ECO:0007669"/>
    <property type="project" value="UniProtKB-KW"/>
</dbReference>
<dbReference type="InterPro" id="IPR050306">
    <property type="entry name" value="PfkB_Carbo_kinase"/>
</dbReference>
<dbReference type="PROSITE" id="PS00583">
    <property type="entry name" value="PFKB_KINASES_1"/>
    <property type="match status" value="1"/>
</dbReference>
<name>A0A830EDE9_9EURY</name>
<dbReference type="InterPro" id="IPR011611">
    <property type="entry name" value="PfkB_dom"/>
</dbReference>
<evidence type="ECO:0000256" key="1">
    <source>
        <dbReference type="ARBA" id="ARBA00010688"/>
    </source>
</evidence>
<dbReference type="PANTHER" id="PTHR43085:SF1">
    <property type="entry name" value="PSEUDOURIDINE KINASE-RELATED"/>
    <property type="match status" value="1"/>
</dbReference>